<dbReference type="SUPFAM" id="SSF55486">
    <property type="entry name" value="Metalloproteases ('zincins'), catalytic domain"/>
    <property type="match status" value="1"/>
</dbReference>
<comment type="cofactor">
    <cofactor evidence="6">
        <name>Zn(2+)</name>
        <dbReference type="ChEBI" id="CHEBI:29105"/>
    </cofactor>
    <text evidence="6">Binds 1 zinc ion.</text>
</comment>
<dbReference type="Gene3D" id="1.10.287.830">
    <property type="entry name" value="putative peptidase helix hairpin domain like"/>
    <property type="match status" value="1"/>
</dbReference>
<dbReference type="GO" id="GO:0004222">
    <property type="term" value="F:metalloendopeptidase activity"/>
    <property type="evidence" value="ECO:0007669"/>
    <property type="project" value="UniProtKB-UniRule"/>
</dbReference>
<dbReference type="PANTHER" id="PTHR11804">
    <property type="entry name" value="PROTEASE M3 THIMET OLIGOPEPTIDASE-RELATED"/>
    <property type="match status" value="1"/>
</dbReference>
<dbReference type="GO" id="GO:0006518">
    <property type="term" value="P:peptide metabolic process"/>
    <property type="evidence" value="ECO:0007669"/>
    <property type="project" value="TreeGrafter"/>
</dbReference>
<keyword evidence="4 6" id="KW-0862">Zinc</keyword>
<proteinExistence type="inferred from homology"/>
<comment type="similarity">
    <text evidence="6">Belongs to the peptidase M3B family.</text>
</comment>
<name>A0A8E6EUR8_9BACT</name>
<dbReference type="InterPro" id="IPR045090">
    <property type="entry name" value="Pept_M3A_M3B"/>
</dbReference>
<accession>A0A8E6EUR8</accession>
<reference evidence="9" key="1">
    <citation type="submission" date="2021-05" db="EMBL/GenBank/DDBJ databases">
        <title>Complete genome sequence of the cellulolytic planctomycete Telmatocola sphagniphila SP2T and characterization of the first cellulase from planctomycetes.</title>
        <authorList>
            <person name="Rakitin A.L."/>
            <person name="Beletsky A.V."/>
            <person name="Naumoff D.G."/>
            <person name="Kulichevskaya I.S."/>
            <person name="Mardanov A.V."/>
            <person name="Ravin N.V."/>
            <person name="Dedysh S.N."/>
        </authorList>
    </citation>
    <scope>NUCLEOTIDE SEQUENCE</scope>
    <source>
        <strain evidence="9">SP2T</strain>
    </source>
</reference>
<protein>
    <recommendedName>
        <fullName evidence="6">Oligopeptidase F</fullName>
        <ecNumber evidence="6">3.4.24.-</ecNumber>
    </recommendedName>
</protein>
<feature type="domain" description="Oligopeptidase F N-terminal" evidence="8">
    <location>
        <begin position="118"/>
        <end position="186"/>
    </location>
</feature>
<dbReference type="InterPro" id="IPR001567">
    <property type="entry name" value="Pept_M3A_M3B_dom"/>
</dbReference>
<dbReference type="Gene3D" id="1.10.1370.20">
    <property type="entry name" value="Oligoendopeptidase f, C-terminal domain"/>
    <property type="match status" value="1"/>
</dbReference>
<dbReference type="GO" id="GO:0006508">
    <property type="term" value="P:proteolysis"/>
    <property type="evidence" value="ECO:0007669"/>
    <property type="project" value="UniProtKB-KW"/>
</dbReference>
<keyword evidence="5 6" id="KW-0482">Metalloprotease</keyword>
<keyword evidence="1 6" id="KW-0645">Protease</keyword>
<dbReference type="PANTHER" id="PTHR11804:SF84">
    <property type="entry name" value="SACCHAROLYSIN"/>
    <property type="match status" value="1"/>
</dbReference>
<keyword evidence="10" id="KW-1185">Reference proteome</keyword>
<comment type="function">
    <text evidence="6">Has oligopeptidase activity and degrades a variety of small bioactive peptides.</text>
</comment>
<dbReference type="Proteomes" id="UP000676194">
    <property type="component" value="Chromosome"/>
</dbReference>
<dbReference type="CDD" id="cd09608">
    <property type="entry name" value="M3B_PepF"/>
    <property type="match status" value="1"/>
</dbReference>
<dbReference type="NCBIfam" id="TIGR00181">
    <property type="entry name" value="pepF"/>
    <property type="match status" value="1"/>
</dbReference>
<dbReference type="EC" id="3.4.24.-" evidence="6"/>
<dbReference type="AlphaFoldDB" id="A0A8E6EUR8"/>
<sequence>MSSGTKKLPLRSEVPVGDTWDLNSLFESDAAWEKTFEDYEKKAEGYNQFRGKLGESAQLLSECLKFDTAFDRLGDRIGTYAFLKETEDVSNSNYQGMKARYIGVASRAAELASYIRPEILNLPNATLGDYLKSPLLAEYKLSLERLVRYKPHTLSEKEERILAMQIETSQTPRNVFDQLTDADLKFGEIELSPGEKIELSHSSYIVCLENPNREVRKTAFHQYYSEFNDHANTLAATLAGSIKQDVYQARVRNFSSAREASLFPDKVPLSVYDNLLTAIHNYLPAVHKYYQVRRKAMKLPDIHMYDTYVPILSDLQTRNTWDEGVEKVIAALKPLGSEYIDALTKGLKGRWCDRYENKGKHSGAFSSGCYDSDPYILMNYQPDVLDHIFTLAHEAGHSMHTWYSSKNQPYQYANYTIFVAEVASTFNEQLLGEMLRKTASNAREKAYYLNREIDDIRKTIVRQTMFAEFEKVTHALAEENEPLTLETLRAEYRKLLDAYFGPEFTLDEELSLECLRIPHFYRAFYVYKYATGLSAAIALSERVLHGGKSELDAYLGFLKSGSSKDPLDLLRGAGVDMETPEPVEAALKKFARMVDELDQLLN</sequence>
<dbReference type="InterPro" id="IPR042088">
    <property type="entry name" value="OligoPept_F_C"/>
</dbReference>
<dbReference type="InterPro" id="IPR013647">
    <property type="entry name" value="OligopepF_N_dom"/>
</dbReference>
<dbReference type="Pfam" id="PF08439">
    <property type="entry name" value="Peptidase_M3_N"/>
    <property type="match status" value="1"/>
</dbReference>
<dbReference type="KEGG" id="tsph:KIH39_23380"/>
<evidence type="ECO:0000256" key="5">
    <source>
        <dbReference type="ARBA" id="ARBA00023049"/>
    </source>
</evidence>
<evidence type="ECO:0000313" key="9">
    <source>
        <dbReference type="EMBL" id="QVL31750.1"/>
    </source>
</evidence>
<evidence type="ECO:0000256" key="3">
    <source>
        <dbReference type="ARBA" id="ARBA00022801"/>
    </source>
</evidence>
<evidence type="ECO:0000256" key="4">
    <source>
        <dbReference type="ARBA" id="ARBA00022833"/>
    </source>
</evidence>
<keyword evidence="2 6" id="KW-0479">Metal-binding</keyword>
<dbReference type="GO" id="GO:0046872">
    <property type="term" value="F:metal ion binding"/>
    <property type="evidence" value="ECO:0007669"/>
    <property type="project" value="UniProtKB-UniRule"/>
</dbReference>
<dbReference type="EMBL" id="CP074694">
    <property type="protein sequence ID" value="QVL31750.1"/>
    <property type="molecule type" value="Genomic_DNA"/>
</dbReference>
<evidence type="ECO:0000313" key="10">
    <source>
        <dbReference type="Proteomes" id="UP000676194"/>
    </source>
</evidence>
<dbReference type="InterPro" id="IPR004438">
    <property type="entry name" value="Peptidase_M3B"/>
</dbReference>
<feature type="domain" description="Peptidase M3A/M3B catalytic" evidence="7">
    <location>
        <begin position="208"/>
        <end position="587"/>
    </location>
</feature>
<gene>
    <name evidence="9" type="primary">pepF</name>
    <name evidence="9" type="ORF">KIH39_23380</name>
</gene>
<organism evidence="9 10">
    <name type="scientific">Telmatocola sphagniphila</name>
    <dbReference type="NCBI Taxonomy" id="1123043"/>
    <lineage>
        <taxon>Bacteria</taxon>
        <taxon>Pseudomonadati</taxon>
        <taxon>Planctomycetota</taxon>
        <taxon>Planctomycetia</taxon>
        <taxon>Gemmatales</taxon>
        <taxon>Gemmataceae</taxon>
    </lineage>
</organism>
<evidence type="ECO:0000259" key="8">
    <source>
        <dbReference type="Pfam" id="PF08439"/>
    </source>
</evidence>
<evidence type="ECO:0000256" key="6">
    <source>
        <dbReference type="RuleBase" id="RU368091"/>
    </source>
</evidence>
<dbReference type="Pfam" id="PF01432">
    <property type="entry name" value="Peptidase_M3"/>
    <property type="match status" value="1"/>
</dbReference>
<keyword evidence="3 6" id="KW-0378">Hydrolase</keyword>
<dbReference type="RefSeq" id="WP_213495961.1">
    <property type="nucleotide sequence ID" value="NZ_CP074694.1"/>
</dbReference>
<evidence type="ECO:0000256" key="1">
    <source>
        <dbReference type="ARBA" id="ARBA00022670"/>
    </source>
</evidence>
<evidence type="ECO:0000256" key="2">
    <source>
        <dbReference type="ARBA" id="ARBA00022723"/>
    </source>
</evidence>
<evidence type="ECO:0000259" key="7">
    <source>
        <dbReference type="Pfam" id="PF01432"/>
    </source>
</evidence>
<dbReference type="Gene3D" id="1.20.140.70">
    <property type="entry name" value="Oligopeptidase f, N-terminal domain"/>
    <property type="match status" value="1"/>
</dbReference>